<dbReference type="STRING" id="312017.I7M3R1"/>
<feature type="compositionally biased region" description="Basic and acidic residues" evidence="7">
    <location>
        <begin position="531"/>
        <end position="540"/>
    </location>
</feature>
<dbReference type="GO" id="GO:0008650">
    <property type="term" value="F:rRNA (uridine-2'-O-)-methyltransferase activity"/>
    <property type="evidence" value="ECO:0007669"/>
    <property type="project" value="TreeGrafter"/>
</dbReference>
<dbReference type="PANTHER" id="PTHR10920">
    <property type="entry name" value="RIBOSOMAL RNA METHYLTRANSFERASE"/>
    <property type="match status" value="1"/>
</dbReference>
<evidence type="ECO:0000256" key="5">
    <source>
        <dbReference type="ARBA" id="ARBA00022691"/>
    </source>
</evidence>
<dbReference type="HAMAP" id="MF_01547">
    <property type="entry name" value="RNA_methyltr_E"/>
    <property type="match status" value="1"/>
</dbReference>
<evidence type="ECO:0000313" key="10">
    <source>
        <dbReference type="Proteomes" id="UP000009168"/>
    </source>
</evidence>
<reference evidence="10" key="1">
    <citation type="journal article" date="2006" name="PLoS Biol.">
        <title>Macronuclear genome sequence of the ciliate Tetrahymena thermophila, a model eukaryote.</title>
        <authorList>
            <person name="Eisen J.A."/>
            <person name="Coyne R.S."/>
            <person name="Wu M."/>
            <person name="Wu D."/>
            <person name="Thiagarajan M."/>
            <person name="Wortman J.R."/>
            <person name="Badger J.H."/>
            <person name="Ren Q."/>
            <person name="Amedeo P."/>
            <person name="Jones K.M."/>
            <person name="Tallon L.J."/>
            <person name="Delcher A.L."/>
            <person name="Salzberg S.L."/>
            <person name="Silva J.C."/>
            <person name="Haas B.J."/>
            <person name="Majoros W.H."/>
            <person name="Farzad M."/>
            <person name="Carlton J.M."/>
            <person name="Smith R.K. Jr."/>
            <person name="Garg J."/>
            <person name="Pearlman R.E."/>
            <person name="Karrer K.M."/>
            <person name="Sun L."/>
            <person name="Manning G."/>
            <person name="Elde N.C."/>
            <person name="Turkewitz A.P."/>
            <person name="Asai D.J."/>
            <person name="Wilkes D.E."/>
            <person name="Wang Y."/>
            <person name="Cai H."/>
            <person name="Collins K."/>
            <person name="Stewart B.A."/>
            <person name="Lee S.R."/>
            <person name="Wilamowska K."/>
            <person name="Weinberg Z."/>
            <person name="Ruzzo W.L."/>
            <person name="Wloga D."/>
            <person name="Gaertig J."/>
            <person name="Frankel J."/>
            <person name="Tsao C.-C."/>
            <person name="Gorovsky M.A."/>
            <person name="Keeling P.J."/>
            <person name="Waller R.F."/>
            <person name="Patron N.J."/>
            <person name="Cherry J.M."/>
            <person name="Stover N.A."/>
            <person name="Krieger C.J."/>
            <person name="del Toro C."/>
            <person name="Ryder H.F."/>
            <person name="Williamson S.C."/>
            <person name="Barbeau R.A."/>
            <person name="Hamilton E.P."/>
            <person name="Orias E."/>
        </authorList>
    </citation>
    <scope>NUCLEOTIDE SEQUENCE [LARGE SCALE GENOMIC DNA]</scope>
    <source>
        <strain evidence="10">SB210</strain>
    </source>
</reference>
<dbReference type="RefSeq" id="XP_001024178.3">
    <property type="nucleotide sequence ID" value="XM_001024178.3"/>
</dbReference>
<dbReference type="Gene3D" id="3.40.50.150">
    <property type="entry name" value="Vaccinia Virus protein VP39"/>
    <property type="match status" value="1"/>
</dbReference>
<keyword evidence="4" id="KW-0808">Transferase</keyword>
<dbReference type="AlphaFoldDB" id="I7M3R1"/>
<sequence>MFCRYSVFQMKDMIPSLTQKTVFFNQKQIFGFSKTKSSKMWMQEHVTDEYVKKAQKDNYRSRASYKLIEIQERYKIFKQGQKVLELGSAPGGWTQVAVEFTKSNEKKPTVLAIDRDFMDPVQGAVFYQGDINDKKTQVYIPEFFKLEPVDIVISDMAPNFSGDLDQDHLLIQDLNNMTIDVCTKNLKIGGTVVMKTLNGTLEKDVFRMYKIYFKEFLRVKPRASRARSSELYYLGKGYGLSKEYEQLKKIEEKREKGIPIDDDDIPDLGFTDQELLEQTRSVILQMYDQGKTLTEEQIKEFKEIPGLNIDWNNLKPKTEEEIEKRKATYNKVKRYNDYRKYYGSKLTFTKNKPTSMAELATQLAEAPTIDMKKAMDQGMLLEDLNKIIKQQNADPIEDEGLFLSDEEEYDPYADDDERLKVTEEFNRSVDQYVQDSKEADPYDAQNLYSPDDQPRTLQDVKKKQLNLQEILEYEKLKEGKKDYYEKLESGEADLEELDQEELEEAIEELEEDIDDQEMEKTNSDQDFIITRSRDNKYQDDHLKADDLDDIIFNKKKK</sequence>
<dbReference type="GeneID" id="7828797"/>
<dbReference type="KEGG" id="tet:TTHERM_00456710"/>
<dbReference type="EMBL" id="GG662464">
    <property type="protein sequence ID" value="EAS03933.3"/>
    <property type="molecule type" value="Genomic_DNA"/>
</dbReference>
<feature type="region of interest" description="Disordered" evidence="7">
    <location>
        <begin position="513"/>
        <end position="540"/>
    </location>
</feature>
<dbReference type="InterPro" id="IPR029063">
    <property type="entry name" value="SAM-dependent_MTases_sf"/>
</dbReference>
<feature type="region of interest" description="Disordered" evidence="7">
    <location>
        <begin position="432"/>
        <end position="454"/>
    </location>
</feature>
<keyword evidence="2" id="KW-0698">rRNA processing</keyword>
<keyword evidence="3 9" id="KW-0489">Methyltransferase</keyword>
<evidence type="ECO:0000256" key="6">
    <source>
        <dbReference type="ARBA" id="ARBA00041184"/>
    </source>
</evidence>
<feature type="domain" description="Ribosomal RNA methyltransferase FtsJ" evidence="8">
    <location>
        <begin position="59"/>
        <end position="238"/>
    </location>
</feature>
<dbReference type="GO" id="GO:0005739">
    <property type="term" value="C:mitochondrion"/>
    <property type="evidence" value="ECO:0007669"/>
    <property type="project" value="TreeGrafter"/>
</dbReference>
<gene>
    <name evidence="9" type="ORF">TTHERM_00456710</name>
</gene>
<dbReference type="InterPro" id="IPR002877">
    <property type="entry name" value="RNA_MeTrfase_FtsJ_dom"/>
</dbReference>
<keyword evidence="5" id="KW-0949">S-adenosyl-L-methionine</keyword>
<dbReference type="InterPro" id="IPR015507">
    <property type="entry name" value="rRNA-MeTfrase_E"/>
</dbReference>
<dbReference type="Pfam" id="PF01728">
    <property type="entry name" value="FtsJ"/>
    <property type="match status" value="1"/>
</dbReference>
<dbReference type="Proteomes" id="UP000009168">
    <property type="component" value="Unassembled WGS sequence"/>
</dbReference>
<dbReference type="PANTHER" id="PTHR10920:SF18">
    <property type="entry name" value="RRNA METHYLTRANSFERASE 2, MITOCHONDRIAL"/>
    <property type="match status" value="1"/>
</dbReference>
<accession>I7M3R1</accession>
<evidence type="ECO:0000256" key="7">
    <source>
        <dbReference type="SAM" id="MobiDB-lite"/>
    </source>
</evidence>
<evidence type="ECO:0000256" key="3">
    <source>
        <dbReference type="ARBA" id="ARBA00022603"/>
    </source>
</evidence>
<organism evidence="9 10">
    <name type="scientific">Tetrahymena thermophila (strain SB210)</name>
    <dbReference type="NCBI Taxonomy" id="312017"/>
    <lineage>
        <taxon>Eukaryota</taxon>
        <taxon>Sar</taxon>
        <taxon>Alveolata</taxon>
        <taxon>Ciliophora</taxon>
        <taxon>Intramacronucleata</taxon>
        <taxon>Oligohymenophorea</taxon>
        <taxon>Hymenostomatida</taxon>
        <taxon>Tetrahymenina</taxon>
        <taxon>Tetrahymenidae</taxon>
        <taxon>Tetrahymena</taxon>
    </lineage>
</organism>
<protein>
    <recommendedName>
        <fullName evidence="6">rRNA methyltransferase 2, mitochondrial</fullName>
    </recommendedName>
</protein>
<evidence type="ECO:0000256" key="2">
    <source>
        <dbReference type="ARBA" id="ARBA00022552"/>
    </source>
</evidence>
<dbReference type="InParanoid" id="I7M3R1"/>
<evidence type="ECO:0000256" key="4">
    <source>
        <dbReference type="ARBA" id="ARBA00022679"/>
    </source>
</evidence>
<comment type="similarity">
    <text evidence="1">Belongs to the class I-like SAM-binding methyltransferase superfamily. RNA methyltransferase RlmE family.</text>
</comment>
<evidence type="ECO:0000256" key="1">
    <source>
        <dbReference type="ARBA" id="ARBA00009258"/>
    </source>
</evidence>
<dbReference type="eggNOG" id="KOG4589">
    <property type="taxonomic scope" value="Eukaryota"/>
</dbReference>
<proteinExistence type="inferred from homology"/>
<evidence type="ECO:0000259" key="8">
    <source>
        <dbReference type="Pfam" id="PF01728"/>
    </source>
</evidence>
<dbReference type="InterPro" id="IPR050082">
    <property type="entry name" value="RNA_methyltr_RlmE"/>
</dbReference>
<evidence type="ECO:0000313" key="9">
    <source>
        <dbReference type="EMBL" id="EAS03933.3"/>
    </source>
</evidence>
<keyword evidence="10" id="KW-1185">Reference proteome</keyword>
<name>I7M3R1_TETTS</name>
<dbReference type="SUPFAM" id="SSF53335">
    <property type="entry name" value="S-adenosyl-L-methionine-dependent methyltransferases"/>
    <property type="match status" value="1"/>
</dbReference>
<dbReference type="OrthoDB" id="20105at2759"/>